<keyword evidence="6" id="KW-1278">Translocase</keyword>
<dbReference type="GO" id="GO:0010181">
    <property type="term" value="F:FMN binding"/>
    <property type="evidence" value="ECO:0007669"/>
    <property type="project" value="InterPro"/>
</dbReference>
<dbReference type="GO" id="GO:0005886">
    <property type="term" value="C:plasma membrane"/>
    <property type="evidence" value="ECO:0007669"/>
    <property type="project" value="UniProtKB-SubCell"/>
</dbReference>
<evidence type="ECO:0000313" key="9">
    <source>
        <dbReference type="Proteomes" id="UP000824241"/>
    </source>
</evidence>
<dbReference type="GO" id="GO:0009055">
    <property type="term" value="F:electron transfer activity"/>
    <property type="evidence" value="ECO:0007669"/>
    <property type="project" value="InterPro"/>
</dbReference>
<dbReference type="PANTHER" id="PTHR36118:SF1">
    <property type="entry name" value="ION-TRANSLOCATING OXIDOREDUCTASE COMPLEX SUBUNIT G"/>
    <property type="match status" value="1"/>
</dbReference>
<comment type="similarity">
    <text evidence="6">Belongs to the RnfG family.</text>
</comment>
<evidence type="ECO:0000256" key="5">
    <source>
        <dbReference type="ARBA" id="ARBA00022982"/>
    </source>
</evidence>
<keyword evidence="5 6" id="KW-0249">Electron transport</keyword>
<comment type="cofactor">
    <cofactor evidence="6">
        <name>FMN</name>
        <dbReference type="ChEBI" id="CHEBI:58210"/>
    </cofactor>
</comment>
<keyword evidence="6" id="KW-1003">Cell membrane</keyword>
<feature type="modified residue" description="FMN phosphoryl threonine" evidence="6">
    <location>
        <position position="169"/>
    </location>
</feature>
<comment type="subcellular location">
    <subcellularLocation>
        <location evidence="6">Cell membrane</location>
        <topology evidence="6">Single-pass membrane protein</topology>
    </subcellularLocation>
</comment>
<comment type="function">
    <text evidence="6">Part of a membrane-bound complex that couples electron transfer with translocation of ions across the membrane.</text>
</comment>
<evidence type="ECO:0000256" key="4">
    <source>
        <dbReference type="ARBA" id="ARBA00022643"/>
    </source>
</evidence>
<name>A0A9D1DW25_9FIRM</name>
<dbReference type="InterPro" id="IPR010209">
    <property type="entry name" value="Ion_transpt_RnfG/RsxG"/>
</dbReference>
<dbReference type="HAMAP" id="MF_00479">
    <property type="entry name" value="RsxG_RnfG"/>
    <property type="match status" value="1"/>
</dbReference>
<protein>
    <recommendedName>
        <fullName evidence="6">Ion-translocating oxidoreductase complex subunit G</fullName>
        <ecNumber evidence="6">7.-.-.-</ecNumber>
    </recommendedName>
    <alternativeName>
        <fullName evidence="6">Rnf electron transport complex subunit G</fullName>
    </alternativeName>
</protein>
<dbReference type="AlphaFoldDB" id="A0A9D1DW25"/>
<reference evidence="8" key="1">
    <citation type="submission" date="2020-10" db="EMBL/GenBank/DDBJ databases">
        <authorList>
            <person name="Gilroy R."/>
        </authorList>
    </citation>
    <scope>NUCLEOTIDE SEQUENCE</scope>
    <source>
        <strain evidence="8">CHK189-12415</strain>
    </source>
</reference>
<dbReference type="InterPro" id="IPR007329">
    <property type="entry name" value="FMN-bd"/>
</dbReference>
<dbReference type="Proteomes" id="UP000824241">
    <property type="component" value="Unassembled WGS sequence"/>
</dbReference>
<keyword evidence="3 6" id="KW-0285">Flavoprotein</keyword>
<evidence type="ECO:0000256" key="1">
    <source>
        <dbReference type="ARBA" id="ARBA00022448"/>
    </source>
</evidence>
<evidence type="ECO:0000256" key="6">
    <source>
        <dbReference type="HAMAP-Rule" id="MF_00479"/>
    </source>
</evidence>
<dbReference type="EMBL" id="DVHA01000002">
    <property type="protein sequence ID" value="HIR59958.1"/>
    <property type="molecule type" value="Genomic_DNA"/>
</dbReference>
<keyword evidence="1 6" id="KW-0813">Transport</keyword>
<dbReference type="SMART" id="SM00900">
    <property type="entry name" value="FMN_bind"/>
    <property type="match status" value="1"/>
</dbReference>
<comment type="subunit">
    <text evidence="6">The complex is composed of six subunits: RnfA, RnfB, RnfC, RnfD, RnfE and RnfG.</text>
</comment>
<dbReference type="Pfam" id="PF04205">
    <property type="entry name" value="FMN_bind"/>
    <property type="match status" value="1"/>
</dbReference>
<feature type="domain" description="FMN-binding" evidence="7">
    <location>
        <begin position="109"/>
        <end position="186"/>
    </location>
</feature>
<proteinExistence type="inferred from homology"/>
<evidence type="ECO:0000256" key="2">
    <source>
        <dbReference type="ARBA" id="ARBA00022553"/>
    </source>
</evidence>
<evidence type="ECO:0000259" key="7">
    <source>
        <dbReference type="SMART" id="SM00900"/>
    </source>
</evidence>
<dbReference type="PANTHER" id="PTHR36118">
    <property type="entry name" value="ION-TRANSLOCATING OXIDOREDUCTASE COMPLEX SUBUNIT G"/>
    <property type="match status" value="1"/>
</dbReference>
<dbReference type="PIRSF" id="PIRSF006091">
    <property type="entry name" value="E_trnsport_RnfG"/>
    <property type="match status" value="1"/>
</dbReference>
<dbReference type="GO" id="GO:0022900">
    <property type="term" value="P:electron transport chain"/>
    <property type="evidence" value="ECO:0007669"/>
    <property type="project" value="UniProtKB-UniRule"/>
</dbReference>
<comment type="caution">
    <text evidence="8">The sequence shown here is derived from an EMBL/GenBank/DDBJ whole genome shotgun (WGS) entry which is preliminary data.</text>
</comment>
<sequence length="192" mass="19704">MKKETPIKNALILCAITLVAGLLLAFFNQLTAGPIEQAQLEKQAQAYVDVYPDAASFGAVEGGEELLEGSEAQLAAAGIANVTITDMMTALDGSGNVIGYVLSATDSAGYGGDITVALGIDLNGTITGFSPLQHNETVGFGAKCEDESFTGQFPGLTSADQMDGIAGATFTTNAIRDAVAGALEFVRANFLS</sequence>
<keyword evidence="2 6" id="KW-0597">Phosphoprotein</keyword>
<keyword evidence="6" id="KW-1133">Transmembrane helix</keyword>
<organism evidence="8 9">
    <name type="scientific">Candidatus Faecivivens stercoravium</name>
    <dbReference type="NCBI Taxonomy" id="2840803"/>
    <lineage>
        <taxon>Bacteria</taxon>
        <taxon>Bacillati</taxon>
        <taxon>Bacillota</taxon>
        <taxon>Clostridia</taxon>
        <taxon>Eubacteriales</taxon>
        <taxon>Oscillospiraceae</taxon>
        <taxon>Oscillospiraceae incertae sedis</taxon>
        <taxon>Candidatus Faecivivens</taxon>
    </lineage>
</organism>
<evidence type="ECO:0000313" key="8">
    <source>
        <dbReference type="EMBL" id="HIR59958.1"/>
    </source>
</evidence>
<reference evidence="8" key="2">
    <citation type="journal article" date="2021" name="PeerJ">
        <title>Extensive microbial diversity within the chicken gut microbiome revealed by metagenomics and culture.</title>
        <authorList>
            <person name="Gilroy R."/>
            <person name="Ravi A."/>
            <person name="Getino M."/>
            <person name="Pursley I."/>
            <person name="Horton D.L."/>
            <person name="Alikhan N.F."/>
            <person name="Baker D."/>
            <person name="Gharbi K."/>
            <person name="Hall N."/>
            <person name="Watson M."/>
            <person name="Adriaenssens E.M."/>
            <person name="Foster-Nyarko E."/>
            <person name="Jarju S."/>
            <person name="Secka A."/>
            <person name="Antonio M."/>
            <person name="Oren A."/>
            <person name="Chaudhuri R.R."/>
            <person name="La Ragione R."/>
            <person name="Hildebrand F."/>
            <person name="Pallen M.J."/>
        </authorList>
    </citation>
    <scope>NUCLEOTIDE SEQUENCE</scope>
    <source>
        <strain evidence="8">CHK189-12415</strain>
    </source>
</reference>
<keyword evidence="6" id="KW-0472">Membrane</keyword>
<accession>A0A9D1DW25</accession>
<dbReference type="EC" id="7.-.-.-" evidence="6"/>
<gene>
    <name evidence="6" type="primary">rnfG</name>
    <name evidence="8" type="ORF">IAB37_00055</name>
</gene>
<evidence type="ECO:0000256" key="3">
    <source>
        <dbReference type="ARBA" id="ARBA00022630"/>
    </source>
</evidence>
<keyword evidence="4 6" id="KW-0288">FMN</keyword>
<keyword evidence="6" id="KW-0812">Transmembrane</keyword>